<feature type="domain" description="Oxo-4-hydroxy-4-carboxy-5-ureidoimidazoline decarboxylase" evidence="2">
    <location>
        <begin position="15"/>
        <end position="170"/>
    </location>
</feature>
<dbReference type="Pfam" id="PF09349">
    <property type="entry name" value="OHCU_decarbox"/>
    <property type="match status" value="1"/>
</dbReference>
<keyword evidence="4" id="KW-1185">Reference proteome</keyword>
<name>A0A367LN03_9HYPO</name>
<dbReference type="AlphaFoldDB" id="A0A367LN03"/>
<dbReference type="Gene3D" id="1.10.3330.10">
    <property type="entry name" value="Oxo-4-hydroxy-4-carboxy-5-ureidoimidazoline decarboxylase"/>
    <property type="match status" value="1"/>
</dbReference>
<dbReference type="InterPro" id="IPR018020">
    <property type="entry name" value="OHCU_decarboxylase"/>
</dbReference>
<dbReference type="GO" id="GO:0006144">
    <property type="term" value="P:purine nucleobase metabolic process"/>
    <property type="evidence" value="ECO:0007669"/>
    <property type="project" value="UniProtKB-KW"/>
</dbReference>
<dbReference type="Proteomes" id="UP000253664">
    <property type="component" value="Unassembled WGS sequence"/>
</dbReference>
<evidence type="ECO:0000256" key="1">
    <source>
        <dbReference type="ARBA" id="ARBA00022631"/>
    </source>
</evidence>
<dbReference type="EMBL" id="LKCN02000001">
    <property type="protein sequence ID" value="RCI15761.1"/>
    <property type="molecule type" value="Genomic_DNA"/>
</dbReference>
<sequence length="180" mass="19508">MATAQLPAINDLRSCSEPEQTAALDLLFEPSAAIHAILLPVMRNEDFSSYADLIAACHRCLLSLADNDPGERLMAVVGSHPRLGATKIDSAQSIAEQASLGDGDDTAGQLAALNAEYELRFPGLRYVVFVNGRPRPDIMRDMRARIDRGDYACEVDAALQAMCDIARDRAAKLPVRAPRT</sequence>
<gene>
    <name evidence="3" type="ORF">L249_2503</name>
</gene>
<keyword evidence="1" id="KW-0659">Purine metabolism</keyword>
<dbReference type="InterPro" id="IPR036778">
    <property type="entry name" value="OHCU_decarboxylase_sf"/>
</dbReference>
<evidence type="ECO:0000259" key="2">
    <source>
        <dbReference type="Pfam" id="PF09349"/>
    </source>
</evidence>
<comment type="caution">
    <text evidence="3">The sequence shown here is derived from an EMBL/GenBank/DDBJ whole genome shotgun (WGS) entry which is preliminary data.</text>
</comment>
<proteinExistence type="predicted"/>
<organism evidence="3 4">
    <name type="scientific">Ophiocordyceps polyrhachis-furcata BCC 54312</name>
    <dbReference type="NCBI Taxonomy" id="1330021"/>
    <lineage>
        <taxon>Eukaryota</taxon>
        <taxon>Fungi</taxon>
        <taxon>Dikarya</taxon>
        <taxon>Ascomycota</taxon>
        <taxon>Pezizomycotina</taxon>
        <taxon>Sordariomycetes</taxon>
        <taxon>Hypocreomycetidae</taxon>
        <taxon>Hypocreales</taxon>
        <taxon>Ophiocordycipitaceae</taxon>
        <taxon>Ophiocordyceps</taxon>
    </lineage>
</organism>
<protein>
    <recommendedName>
        <fullName evidence="2">Oxo-4-hydroxy-4-carboxy-5-ureidoimidazoline decarboxylase domain-containing protein</fullName>
    </recommendedName>
</protein>
<evidence type="ECO:0000313" key="3">
    <source>
        <dbReference type="EMBL" id="RCI15761.1"/>
    </source>
</evidence>
<reference evidence="3 4" key="1">
    <citation type="journal article" date="2015" name="BMC Genomics">
        <title>Insights from the genome of Ophiocordyceps polyrhachis-furcata to pathogenicity and host specificity in insect fungi.</title>
        <authorList>
            <person name="Wichadakul D."/>
            <person name="Kobmoo N."/>
            <person name="Ingsriswang S."/>
            <person name="Tangphatsornruang S."/>
            <person name="Chantasingh D."/>
            <person name="Luangsa-ard J.J."/>
            <person name="Eurwilaichitr L."/>
        </authorList>
    </citation>
    <scope>NUCLEOTIDE SEQUENCE [LARGE SCALE GENOMIC DNA]</scope>
    <source>
        <strain evidence="3 4">BCC 54312</strain>
    </source>
</reference>
<accession>A0A367LN03</accession>
<dbReference type="SUPFAM" id="SSF158694">
    <property type="entry name" value="UraD-Like"/>
    <property type="match status" value="1"/>
</dbReference>
<dbReference type="PANTHER" id="PTHR37987:SF1">
    <property type="entry name" value="OXO-4-HYDROXY-4-CARBOXY-5-UREIDOIMIDAZOLINE DECARBOXYLASE DOMAIN-CONTAINING PROTEIN"/>
    <property type="match status" value="1"/>
</dbReference>
<evidence type="ECO:0000313" key="4">
    <source>
        <dbReference type="Proteomes" id="UP000253664"/>
    </source>
</evidence>
<dbReference type="PANTHER" id="PTHR37987">
    <property type="entry name" value="CHROMOSOME 9, WHOLE GENOME SHOTGUN SEQUENCE"/>
    <property type="match status" value="1"/>
</dbReference>